<protein>
    <submittedName>
        <fullName evidence="1">Uncharacterized protein</fullName>
    </submittedName>
</protein>
<evidence type="ECO:0000313" key="2">
    <source>
        <dbReference type="Proteomes" id="UP000565089"/>
    </source>
</evidence>
<sequence length="103" mass="11174">MAIVFGYVLLGGYAWYATRKGLPDAPRLDWKAARWLPVHLLGLGVISWQGGFGGRGHLALGWDILVIAVFSPAIYYWAPASASLAGEIERSIEELAVAEVPVH</sequence>
<dbReference type="Proteomes" id="UP000565089">
    <property type="component" value="Unassembled WGS sequence"/>
</dbReference>
<accession>A0A7W7DU42</accession>
<reference evidence="1 2" key="1">
    <citation type="submission" date="2020-08" db="EMBL/GenBank/DDBJ databases">
        <title>Sequencing the genomes of 1000 actinobacteria strains.</title>
        <authorList>
            <person name="Klenk H.-P."/>
        </authorList>
    </citation>
    <scope>NUCLEOTIDE SEQUENCE [LARGE SCALE GENOMIC DNA]</scope>
    <source>
        <strain evidence="1 2">DSM 40483</strain>
    </source>
</reference>
<comment type="caution">
    <text evidence="1">The sequence shown here is derived from an EMBL/GenBank/DDBJ whole genome shotgun (WGS) entry which is preliminary data.</text>
</comment>
<dbReference type="EMBL" id="JACHMS010000001">
    <property type="protein sequence ID" value="MBB4716683.1"/>
    <property type="molecule type" value="Genomic_DNA"/>
</dbReference>
<proteinExistence type="predicted"/>
<dbReference type="AlphaFoldDB" id="A0A7W7DU42"/>
<keyword evidence="2" id="KW-1185">Reference proteome</keyword>
<evidence type="ECO:0000313" key="1">
    <source>
        <dbReference type="EMBL" id="MBB4716683.1"/>
    </source>
</evidence>
<name>A0A7W7DU42_9ACTN</name>
<organism evidence="1 2">
    <name type="scientific">Streptomyces luteogriseus</name>
    <dbReference type="NCBI Taxonomy" id="68233"/>
    <lineage>
        <taxon>Bacteria</taxon>
        <taxon>Bacillati</taxon>
        <taxon>Actinomycetota</taxon>
        <taxon>Actinomycetes</taxon>
        <taxon>Kitasatosporales</taxon>
        <taxon>Streptomycetaceae</taxon>
        <taxon>Streptomyces</taxon>
    </lineage>
</organism>
<gene>
    <name evidence="1" type="ORF">BJ965_006565</name>
</gene>